<dbReference type="Proteomes" id="UP001302249">
    <property type="component" value="Chromosome"/>
</dbReference>
<dbReference type="InterPro" id="IPR017853">
    <property type="entry name" value="GH"/>
</dbReference>
<evidence type="ECO:0000259" key="4">
    <source>
        <dbReference type="Pfam" id="PF02449"/>
    </source>
</evidence>
<feature type="chain" id="PRO_5046173715" evidence="3">
    <location>
        <begin position="24"/>
        <end position="543"/>
    </location>
</feature>
<keyword evidence="3" id="KW-0732">Signal</keyword>
<keyword evidence="1" id="KW-0378">Hydrolase</keyword>
<dbReference type="Pfam" id="PF18120">
    <property type="entry name" value="DUF5597"/>
    <property type="match status" value="1"/>
</dbReference>
<feature type="domain" description="Glycoside hydrolase family 42 N-terminal" evidence="4">
    <location>
        <begin position="83"/>
        <end position="212"/>
    </location>
</feature>
<evidence type="ECO:0000256" key="1">
    <source>
        <dbReference type="ARBA" id="ARBA00022801"/>
    </source>
</evidence>
<gene>
    <name evidence="6" type="ORF">RPR59_10280</name>
</gene>
<feature type="domain" description="DUF5597" evidence="5">
    <location>
        <begin position="389"/>
        <end position="528"/>
    </location>
</feature>
<dbReference type="InterPro" id="IPR040719">
    <property type="entry name" value="DUF5597"/>
</dbReference>
<accession>A0ABZ0B633</accession>
<dbReference type="Gene3D" id="2.60.220.20">
    <property type="entry name" value="putative beta-Galactosidase from caulobacter crescentus"/>
    <property type="match status" value="1"/>
</dbReference>
<evidence type="ECO:0000259" key="5">
    <source>
        <dbReference type="Pfam" id="PF18120"/>
    </source>
</evidence>
<name>A0ABZ0B633_9SPHN</name>
<dbReference type="Pfam" id="PF02449">
    <property type="entry name" value="Glyco_hydro_42"/>
    <property type="match status" value="1"/>
</dbReference>
<dbReference type="RefSeq" id="WP_313913696.1">
    <property type="nucleotide sequence ID" value="NZ_CP135076.1"/>
</dbReference>
<dbReference type="Gene3D" id="3.20.20.80">
    <property type="entry name" value="Glycosidases"/>
    <property type="match status" value="1"/>
</dbReference>
<dbReference type="SUPFAM" id="SSF51445">
    <property type="entry name" value="(Trans)glycosidases"/>
    <property type="match status" value="1"/>
</dbReference>
<evidence type="ECO:0000256" key="2">
    <source>
        <dbReference type="ARBA" id="ARBA00023295"/>
    </source>
</evidence>
<evidence type="ECO:0000256" key="3">
    <source>
        <dbReference type="SAM" id="SignalP"/>
    </source>
</evidence>
<dbReference type="EMBL" id="CP135076">
    <property type="protein sequence ID" value="WNO52844.1"/>
    <property type="molecule type" value="Genomic_DNA"/>
</dbReference>
<feature type="signal peptide" evidence="3">
    <location>
        <begin position="1"/>
        <end position="23"/>
    </location>
</feature>
<sequence length="543" mass="60116">MKYWMMALATTSLAGAAVGPALAQSSPVPHIETRNGEHALIVDGAPFTILGGQVNNSSNYAFALPKVWPVLDRIHANTAEVPVAWQQIEPEEGKFDFSFIQTLLDQARAHDKRVVLLWFATWKNTAPGYTPDWVKLDNKRFARMKTKDGKDHYVLSPMYRATLEADKRAFVALMTYLKEHDPQNTVIMVQPENEVGSYGSPRDFGARAQKLFDGPVPAELVAALDKKPGTWTQIFGEQADRAFNTWYTARYINEIAAAGKAVKPLPMYVNASLADPFKVPDPGGVASGGPQQDVLGIWKAAAPAVDFQAPDIYDRKSKDVRAYLDAYARPDNALMVPEIGNAREYARYFYPAMGLGAIGFSPFGMDATGYFNYPLGAKALDEQTLDAFAGKYAAFEEIGRVWPKLAFTRPTWGAAKPDDGAERSTTMGDWTITAEWGQWQMGEAGWDWLPQEPPEWADDPVGGVVVAQLSDNQFLLTGDHVRVRFGTAKGGPEHGMLVRAEQGHFDADGAWVMDRIWNGDQTDYGLNFTDRPVWLKVTMGSYR</sequence>
<evidence type="ECO:0000313" key="7">
    <source>
        <dbReference type="Proteomes" id="UP001302249"/>
    </source>
</evidence>
<protein>
    <submittedName>
        <fullName evidence="6">DUF5597 domain-containing protein</fullName>
    </submittedName>
</protein>
<proteinExistence type="predicted"/>
<keyword evidence="7" id="KW-1185">Reference proteome</keyword>
<evidence type="ECO:0000313" key="6">
    <source>
        <dbReference type="EMBL" id="WNO52844.1"/>
    </source>
</evidence>
<organism evidence="6 7">
    <name type="scientific">Stakelama saccharophila</name>
    <dbReference type="NCBI Taxonomy" id="3075605"/>
    <lineage>
        <taxon>Bacteria</taxon>
        <taxon>Pseudomonadati</taxon>
        <taxon>Pseudomonadota</taxon>
        <taxon>Alphaproteobacteria</taxon>
        <taxon>Sphingomonadales</taxon>
        <taxon>Sphingomonadaceae</taxon>
        <taxon>Stakelama</taxon>
    </lineage>
</organism>
<dbReference type="InterPro" id="IPR013529">
    <property type="entry name" value="Glyco_hydro_42_N"/>
</dbReference>
<reference evidence="6 7" key="1">
    <citation type="submission" date="2023-09" db="EMBL/GenBank/DDBJ databases">
        <authorList>
            <person name="Rey-Velasco X."/>
        </authorList>
    </citation>
    <scope>NUCLEOTIDE SEQUENCE [LARGE SCALE GENOMIC DNA]</scope>
    <source>
        <strain evidence="6 7">W311</strain>
    </source>
</reference>
<keyword evidence="2" id="KW-0326">Glycosidase</keyword>